<dbReference type="EMBL" id="CP017834">
    <property type="protein sequence ID" value="APJ03654.1"/>
    <property type="molecule type" value="Genomic_DNA"/>
</dbReference>
<reference evidence="4 5" key="1">
    <citation type="submission" date="2016-10" db="EMBL/GenBank/DDBJ databases">
        <title>Silvanigrella aquatica sp. nov., isolated from a freshwater lake located in the Black Forest, Germany, description of Silvanigrellaceae fam. nov., Silvanigrellales ord. nov., reclassification of the order Bdellovibrionales in the class Oligoflexia, reclassification of the families Bacteriovoracaceae and Halobacteriovoraceae in the new order Bacteriovoracales ord. nov., and reclassification of the family Pseudobacteriovoracaceae in the order Oligoflexiales.</title>
        <authorList>
            <person name="Hahn M.W."/>
            <person name="Schmidt J."/>
            <person name="Koll U."/>
            <person name="Rohde M."/>
            <person name="Verbag S."/>
            <person name="Pitt A."/>
            <person name="Nakai R."/>
            <person name="Naganuma T."/>
            <person name="Lang E."/>
        </authorList>
    </citation>
    <scope>NUCLEOTIDE SEQUENCE [LARGE SCALE GENOMIC DNA]</scope>
    <source>
        <strain evidence="4 5">MWH-Nonnen-W8red</strain>
    </source>
</reference>
<evidence type="ECO:0000256" key="2">
    <source>
        <dbReference type="SAM" id="SignalP"/>
    </source>
</evidence>
<dbReference type="Proteomes" id="UP000184731">
    <property type="component" value="Chromosome"/>
</dbReference>
<evidence type="ECO:0000313" key="5">
    <source>
        <dbReference type="Proteomes" id="UP000184731"/>
    </source>
</evidence>
<evidence type="ECO:0000259" key="3">
    <source>
        <dbReference type="SMART" id="SM00062"/>
    </source>
</evidence>
<dbReference type="OrthoDB" id="5290345at2"/>
<feature type="chain" id="PRO_5012701815" description="Solute-binding protein family 3/N-terminal domain-containing protein" evidence="2">
    <location>
        <begin position="22"/>
        <end position="267"/>
    </location>
</feature>
<dbReference type="PANTHER" id="PTHR35936">
    <property type="entry name" value="MEMBRANE-BOUND LYTIC MUREIN TRANSGLYCOSYLASE F"/>
    <property type="match status" value="1"/>
</dbReference>
<evidence type="ECO:0000256" key="1">
    <source>
        <dbReference type="ARBA" id="ARBA00022729"/>
    </source>
</evidence>
<feature type="signal peptide" evidence="2">
    <location>
        <begin position="1"/>
        <end position="21"/>
    </location>
</feature>
<proteinExistence type="predicted"/>
<dbReference type="Gene3D" id="3.40.190.10">
    <property type="entry name" value="Periplasmic binding protein-like II"/>
    <property type="match status" value="2"/>
</dbReference>
<dbReference type="KEGG" id="saqi:AXG55_06930"/>
<dbReference type="RefSeq" id="WP_148697394.1">
    <property type="nucleotide sequence ID" value="NZ_CP017834.1"/>
</dbReference>
<dbReference type="SMART" id="SM00062">
    <property type="entry name" value="PBPb"/>
    <property type="match status" value="1"/>
</dbReference>
<dbReference type="PANTHER" id="PTHR35936:SF19">
    <property type="entry name" value="AMINO-ACID-BINDING PROTEIN YXEM-RELATED"/>
    <property type="match status" value="1"/>
</dbReference>
<feature type="domain" description="Solute-binding protein family 3/N-terminal" evidence="3">
    <location>
        <begin position="28"/>
        <end position="257"/>
    </location>
</feature>
<evidence type="ECO:0000313" key="4">
    <source>
        <dbReference type="EMBL" id="APJ03654.1"/>
    </source>
</evidence>
<keyword evidence="5" id="KW-1185">Reference proteome</keyword>
<keyword evidence="1 2" id="KW-0732">Signal</keyword>
<name>A0A1L4D0D4_9BACT</name>
<dbReference type="InterPro" id="IPR001638">
    <property type="entry name" value="Solute-binding_3/MltF_N"/>
</dbReference>
<sequence length="267" mass="30635">MKKLKLLTLIFLFIKSQCLFANELCPHPWQIGIYANSPMQALIKEKAEGYNVDIINEMAKRVGCKISFSEIPWARQFVEAGSGKLDFILGGGKRPDREKILHYARPDLNVPSVIIFKKEDKNFKSFKLNQIMTMNLKIGGLVGSQYSDEYEKLMKNKDFASKIEHSTKHENLVNKFRAKRIDGLLFGEITSAKNFLKEEFNKNSILIFPLTENDYSYVAYSKKTFTIENVKTLDGVLKKIINDGTQLKIMKKYFSEPEIKTLLSGIN</sequence>
<organism evidence="4 5">
    <name type="scientific">Silvanigrella aquatica</name>
    <dbReference type="NCBI Taxonomy" id="1915309"/>
    <lineage>
        <taxon>Bacteria</taxon>
        <taxon>Pseudomonadati</taxon>
        <taxon>Bdellovibrionota</taxon>
        <taxon>Oligoflexia</taxon>
        <taxon>Silvanigrellales</taxon>
        <taxon>Silvanigrellaceae</taxon>
        <taxon>Silvanigrella</taxon>
    </lineage>
</organism>
<dbReference type="AlphaFoldDB" id="A0A1L4D0D4"/>
<accession>A0A1L4D0D4</accession>
<protein>
    <recommendedName>
        <fullName evidence="3">Solute-binding protein family 3/N-terminal domain-containing protein</fullName>
    </recommendedName>
</protein>
<dbReference type="SUPFAM" id="SSF53850">
    <property type="entry name" value="Periplasmic binding protein-like II"/>
    <property type="match status" value="1"/>
</dbReference>
<dbReference type="STRING" id="1915309.AXG55_06930"/>
<gene>
    <name evidence="4" type="ORF">AXG55_06930</name>
</gene>
<dbReference type="Pfam" id="PF00497">
    <property type="entry name" value="SBP_bac_3"/>
    <property type="match status" value="1"/>
</dbReference>